<dbReference type="InterPro" id="IPR047650">
    <property type="entry name" value="Transpos_IS110"/>
</dbReference>
<evidence type="ECO:0000259" key="1">
    <source>
        <dbReference type="Pfam" id="PF02371"/>
    </source>
</evidence>
<dbReference type="PANTHER" id="PTHR33055">
    <property type="entry name" value="TRANSPOSASE FOR INSERTION SEQUENCE ELEMENT IS1111A"/>
    <property type="match status" value="1"/>
</dbReference>
<keyword evidence="3" id="KW-1185">Reference proteome</keyword>
<dbReference type="PANTHER" id="PTHR33055:SF3">
    <property type="entry name" value="PUTATIVE TRANSPOSASE FOR IS117-RELATED"/>
    <property type="match status" value="1"/>
</dbReference>
<dbReference type="Proteomes" id="UP000201613">
    <property type="component" value="Unassembled WGS sequence"/>
</dbReference>
<dbReference type="GO" id="GO:0006313">
    <property type="term" value="P:DNA transposition"/>
    <property type="evidence" value="ECO:0007669"/>
    <property type="project" value="InterPro"/>
</dbReference>
<dbReference type="Pfam" id="PF02371">
    <property type="entry name" value="Transposase_20"/>
    <property type="match status" value="1"/>
</dbReference>
<accession>A0A238LIN9</accession>
<reference evidence="2 3" key="1">
    <citation type="submission" date="2017-05" db="EMBL/GenBank/DDBJ databases">
        <authorList>
            <person name="Song R."/>
            <person name="Chenine A.L."/>
            <person name="Ruprecht R.M."/>
        </authorList>
    </citation>
    <scope>NUCLEOTIDE SEQUENCE [LARGE SCALE GENOMIC DNA]</scope>
    <source>
        <strain evidence="2 3">CECT 8899</strain>
    </source>
</reference>
<dbReference type="InterPro" id="IPR003346">
    <property type="entry name" value="Transposase_20"/>
</dbReference>
<dbReference type="GO" id="GO:0003677">
    <property type="term" value="F:DNA binding"/>
    <property type="evidence" value="ECO:0007669"/>
    <property type="project" value="InterPro"/>
</dbReference>
<name>A0A238LIN9_9RHOB</name>
<dbReference type="AlphaFoldDB" id="A0A238LIN9"/>
<evidence type="ECO:0000313" key="2">
    <source>
        <dbReference type="EMBL" id="SMY08826.1"/>
    </source>
</evidence>
<dbReference type="EMBL" id="FXZK01000006">
    <property type="protein sequence ID" value="SMY08826.1"/>
    <property type="molecule type" value="Genomic_DNA"/>
</dbReference>
<evidence type="ECO:0000313" key="3">
    <source>
        <dbReference type="Proteomes" id="UP000201613"/>
    </source>
</evidence>
<organism evidence="2 3">
    <name type="scientific">Flavimaricola marinus</name>
    <dbReference type="NCBI Taxonomy" id="1819565"/>
    <lineage>
        <taxon>Bacteria</taxon>
        <taxon>Pseudomonadati</taxon>
        <taxon>Pseudomonadota</taxon>
        <taxon>Alphaproteobacteria</taxon>
        <taxon>Rhodobacterales</taxon>
        <taxon>Paracoccaceae</taxon>
        <taxon>Flavimaricola</taxon>
    </lineage>
</organism>
<protein>
    <submittedName>
        <fullName evidence="2">Transposase IS116/IS110/IS902 family protein</fullName>
    </submittedName>
</protein>
<feature type="domain" description="Transposase IS116/IS110/IS902 C-terminal" evidence="1">
    <location>
        <begin position="1"/>
        <end position="74"/>
    </location>
</feature>
<proteinExistence type="predicted"/>
<gene>
    <name evidence="2" type="ORF">LOM8899_02985</name>
</gene>
<dbReference type="GO" id="GO:0004803">
    <property type="term" value="F:transposase activity"/>
    <property type="evidence" value="ECO:0007669"/>
    <property type="project" value="InterPro"/>
</dbReference>
<sequence>MPGVGSITAMATETFAPPMTVFRRSRDFAAWLGLMPRQHSTGGKQRLGATSKMGQRDIRRLLITRAMTVVQHASRKRGQDGS</sequence>